<evidence type="ECO:0000256" key="10">
    <source>
        <dbReference type="HAMAP-Rule" id="MF_00155"/>
    </source>
</evidence>
<dbReference type="PIRSF" id="PIRSF005413">
    <property type="entry name" value="COX11"/>
    <property type="match status" value="1"/>
</dbReference>
<dbReference type="SUPFAM" id="SSF110111">
    <property type="entry name" value="Ctag/Cox11"/>
    <property type="match status" value="1"/>
</dbReference>
<keyword evidence="9 10" id="KW-0472">Membrane</keyword>
<evidence type="ECO:0000313" key="12">
    <source>
        <dbReference type="EMBL" id="WAP71459.1"/>
    </source>
</evidence>
<keyword evidence="10" id="KW-1003">Cell membrane</keyword>
<keyword evidence="12" id="KW-0614">Plasmid</keyword>
<evidence type="ECO:0000313" key="13">
    <source>
        <dbReference type="Proteomes" id="UP001164020"/>
    </source>
</evidence>
<evidence type="ECO:0000256" key="8">
    <source>
        <dbReference type="ARBA" id="ARBA00023008"/>
    </source>
</evidence>
<keyword evidence="7 10" id="KW-1133">Transmembrane helix</keyword>
<keyword evidence="10" id="KW-0997">Cell inner membrane</keyword>
<keyword evidence="8 10" id="KW-0186">Copper</keyword>
<gene>
    <name evidence="10" type="primary">ctaG</name>
    <name evidence="12" type="ORF">OH818_28720</name>
</gene>
<comment type="similarity">
    <text evidence="3 10">Belongs to the COX11/CtaG family.</text>
</comment>
<name>A0ABY7C5Y2_9HYPH</name>
<dbReference type="RefSeq" id="WP_268883950.1">
    <property type="nucleotide sequence ID" value="NZ_CP114030.1"/>
</dbReference>
<evidence type="ECO:0000256" key="5">
    <source>
        <dbReference type="ARBA" id="ARBA00022692"/>
    </source>
</evidence>
<evidence type="ECO:0000256" key="7">
    <source>
        <dbReference type="ARBA" id="ARBA00022989"/>
    </source>
</evidence>
<reference evidence="12" key="1">
    <citation type="submission" date="2022-12" db="EMBL/GenBank/DDBJ databases">
        <title>Jiella pelagia sp. nov., isolated from phosphonate enriched culture of Northwest Pacific surface seawater.</title>
        <authorList>
            <person name="Shin D.Y."/>
            <person name="Hwang C.Y."/>
        </authorList>
    </citation>
    <scope>NUCLEOTIDE SEQUENCE</scope>
    <source>
        <strain evidence="12">HL-NP1</strain>
        <plasmid evidence="12">unnamed2</plasmid>
    </source>
</reference>
<dbReference type="HAMAP" id="MF_00155">
    <property type="entry name" value="CtaG"/>
    <property type="match status" value="1"/>
</dbReference>
<keyword evidence="5 10" id="KW-0812">Transmembrane</keyword>
<dbReference type="PANTHER" id="PTHR21320:SF3">
    <property type="entry name" value="CYTOCHROME C OXIDASE ASSEMBLY PROTEIN COX11, MITOCHONDRIAL-RELATED"/>
    <property type="match status" value="1"/>
</dbReference>
<dbReference type="Gene3D" id="2.60.370.10">
    <property type="entry name" value="Ctag/Cox11"/>
    <property type="match status" value="1"/>
</dbReference>
<dbReference type="InterPro" id="IPR007533">
    <property type="entry name" value="Cyt_c_oxidase_assmbl_CtaG"/>
</dbReference>
<evidence type="ECO:0000256" key="6">
    <source>
        <dbReference type="ARBA" id="ARBA00022968"/>
    </source>
</evidence>
<dbReference type="Proteomes" id="UP001164020">
    <property type="component" value="Plasmid unnamed2"/>
</dbReference>
<proteinExistence type="inferred from homology"/>
<keyword evidence="6 10" id="KW-0735">Signal-anchor</keyword>
<geneLocation type="plasmid" evidence="12 13">
    <name>unnamed2</name>
</geneLocation>
<feature type="topological domain" description="Periplasmic" evidence="10">
    <location>
        <begin position="30"/>
        <end position="218"/>
    </location>
</feature>
<dbReference type="NCBIfam" id="NF003465">
    <property type="entry name" value="PRK05089.1"/>
    <property type="match status" value="1"/>
</dbReference>
<dbReference type="Pfam" id="PF04442">
    <property type="entry name" value="CtaG_Cox11"/>
    <property type="match status" value="1"/>
</dbReference>
<comment type="subcellular location">
    <subcellularLocation>
        <location evidence="2 10">Cell inner membrane</location>
        <topology evidence="2 10">Single-pass type II membrane protein</topology>
        <orientation evidence="2 10">Periplasmic side</orientation>
    </subcellularLocation>
</comment>
<accession>A0ABY7C5Y2</accession>
<comment type="function">
    <text evidence="1 10">Exerts its effect at some terminal stage of cytochrome c oxidase synthesis, probably by being involved in the insertion of the copper B into subunit I.</text>
</comment>
<dbReference type="InterPro" id="IPR023471">
    <property type="entry name" value="CtaG/Cox11_dom_sf"/>
</dbReference>
<feature type="transmembrane region" description="Helical" evidence="11">
    <location>
        <begin position="9"/>
        <end position="28"/>
    </location>
</feature>
<organism evidence="12 13">
    <name type="scientific">Jiella pelagia</name>
    <dbReference type="NCBI Taxonomy" id="2986949"/>
    <lineage>
        <taxon>Bacteria</taxon>
        <taxon>Pseudomonadati</taxon>
        <taxon>Pseudomonadota</taxon>
        <taxon>Alphaproteobacteria</taxon>
        <taxon>Hyphomicrobiales</taxon>
        <taxon>Aurantimonadaceae</taxon>
        <taxon>Jiella</taxon>
    </lineage>
</organism>
<protein>
    <recommendedName>
        <fullName evidence="4 10">Cytochrome c oxidase assembly protein CtaG</fullName>
    </recommendedName>
</protein>
<evidence type="ECO:0000256" key="3">
    <source>
        <dbReference type="ARBA" id="ARBA00009620"/>
    </source>
</evidence>
<dbReference type="EMBL" id="CP114030">
    <property type="protein sequence ID" value="WAP71459.1"/>
    <property type="molecule type" value="Genomic_DNA"/>
</dbReference>
<evidence type="ECO:0000256" key="2">
    <source>
        <dbReference type="ARBA" id="ARBA00004382"/>
    </source>
</evidence>
<dbReference type="PANTHER" id="PTHR21320">
    <property type="entry name" value="CYTOCHROME C OXIDASE ASSEMBLY PROTEIN COX11-RELATED"/>
    <property type="match status" value="1"/>
</dbReference>
<sequence>MNWRPGKNGAVIFGTTTVVAVMIGLVSYSPTLYQLFCAATGYGGTVQRANAATAPAKMIDRSVTVRFDANVAAGLDWDFAPERRQITGKFGEPIQTYYTATNNSDKTVVAHAVFNVTPYQAAPYFFKIECFCFTDEKLKPGESAKMPLVLYVDGQMAKDPTTASLNSVTLSYTFYKQVNPSAETIANARDLGEGSREKAAELSENFEATTYANDAPRK</sequence>
<keyword evidence="13" id="KW-1185">Reference proteome</keyword>
<evidence type="ECO:0000256" key="4">
    <source>
        <dbReference type="ARBA" id="ARBA00015384"/>
    </source>
</evidence>
<feature type="topological domain" description="Cytoplasmic" evidence="10">
    <location>
        <begin position="1"/>
        <end position="6"/>
    </location>
</feature>
<evidence type="ECO:0000256" key="9">
    <source>
        <dbReference type="ARBA" id="ARBA00023136"/>
    </source>
</evidence>
<evidence type="ECO:0000256" key="11">
    <source>
        <dbReference type="SAM" id="Phobius"/>
    </source>
</evidence>
<evidence type="ECO:0000256" key="1">
    <source>
        <dbReference type="ARBA" id="ARBA00004007"/>
    </source>
</evidence>